<evidence type="ECO:0000313" key="3">
    <source>
        <dbReference type="Proteomes" id="UP001562354"/>
    </source>
</evidence>
<dbReference type="PANTHER" id="PTHR43591">
    <property type="entry name" value="METHYLTRANSFERASE"/>
    <property type="match status" value="1"/>
</dbReference>
<dbReference type="Gene3D" id="3.40.50.150">
    <property type="entry name" value="Vaccinia Virus protein VP39"/>
    <property type="match status" value="1"/>
</dbReference>
<reference evidence="2 3" key="1">
    <citation type="submission" date="2024-07" db="EMBL/GenBank/DDBJ databases">
        <title>Draft sequence of the Neodothiora populina.</title>
        <authorList>
            <person name="Drown D.D."/>
            <person name="Schuette U.S."/>
            <person name="Buechlein A.B."/>
            <person name="Rusch D.R."/>
            <person name="Winton L.W."/>
            <person name="Adams G.A."/>
        </authorList>
    </citation>
    <scope>NUCLEOTIDE SEQUENCE [LARGE SCALE GENOMIC DNA]</scope>
    <source>
        <strain evidence="2 3">CPC 39397</strain>
    </source>
</reference>
<evidence type="ECO:0000313" key="2">
    <source>
        <dbReference type="EMBL" id="KAL1306238.1"/>
    </source>
</evidence>
<protein>
    <recommendedName>
        <fullName evidence="1">Methyltransferase type 11 domain-containing protein</fullName>
    </recommendedName>
</protein>
<proteinExistence type="predicted"/>
<dbReference type="CDD" id="cd02440">
    <property type="entry name" value="AdoMet_MTases"/>
    <property type="match status" value="1"/>
</dbReference>
<accession>A0ABR3PJE5</accession>
<name>A0ABR3PJE5_9PEZI</name>
<comment type="caution">
    <text evidence="2">The sequence shown here is derived from an EMBL/GenBank/DDBJ whole genome shotgun (WGS) entry which is preliminary data.</text>
</comment>
<dbReference type="RefSeq" id="XP_069202511.1">
    <property type="nucleotide sequence ID" value="XM_069343957.1"/>
</dbReference>
<feature type="domain" description="Methyltransferase type 11" evidence="1">
    <location>
        <begin position="55"/>
        <end position="161"/>
    </location>
</feature>
<dbReference type="Proteomes" id="UP001562354">
    <property type="component" value="Unassembled WGS sequence"/>
</dbReference>
<dbReference type="Pfam" id="PF08241">
    <property type="entry name" value="Methyltransf_11"/>
    <property type="match status" value="1"/>
</dbReference>
<keyword evidence="3" id="KW-1185">Reference proteome</keyword>
<dbReference type="SUPFAM" id="SSF53335">
    <property type="entry name" value="S-adenosyl-L-methionine-dependent methyltransferases"/>
    <property type="match status" value="1"/>
</dbReference>
<organism evidence="2 3">
    <name type="scientific">Neodothiora populina</name>
    <dbReference type="NCBI Taxonomy" id="2781224"/>
    <lineage>
        <taxon>Eukaryota</taxon>
        <taxon>Fungi</taxon>
        <taxon>Dikarya</taxon>
        <taxon>Ascomycota</taxon>
        <taxon>Pezizomycotina</taxon>
        <taxon>Dothideomycetes</taxon>
        <taxon>Dothideomycetidae</taxon>
        <taxon>Dothideales</taxon>
        <taxon>Dothioraceae</taxon>
        <taxon>Neodothiora</taxon>
    </lineage>
</organism>
<dbReference type="InterPro" id="IPR029063">
    <property type="entry name" value="SAM-dependent_MTases_sf"/>
</dbReference>
<sequence>MSSKLFLASETSDWDDNAAYYTALMKDGPMTMPIRAMLEHMNKVLPFESASGIADVGCGPGTAIGELFDIYGKQISPSARLLASDFSKGMVEQVDKRKANNAGDNLWDRLETDVWDLNDLNHVSDSSFSHVMGSMVFFMLKDSNEALKGVNRVLKEGGIIAATSWNKVEWMELAFAASGATRPDLAAKRETPSLPGGWTNPEEVKTTLEAAGFKDVHASYVKTSCHFDDPSAFLRWLINSKLPAVAELVRDFDEDDKTRLGDEFVKLVEQKCGNGPKRLEGIAVEVVGRK</sequence>
<dbReference type="GeneID" id="95978028"/>
<evidence type="ECO:0000259" key="1">
    <source>
        <dbReference type="Pfam" id="PF08241"/>
    </source>
</evidence>
<gene>
    <name evidence="2" type="ORF">AAFC00_004328</name>
</gene>
<dbReference type="EMBL" id="JBFMKM010000005">
    <property type="protein sequence ID" value="KAL1306238.1"/>
    <property type="molecule type" value="Genomic_DNA"/>
</dbReference>
<dbReference type="InterPro" id="IPR013216">
    <property type="entry name" value="Methyltransf_11"/>
</dbReference>